<comment type="similarity">
    <text evidence="1">Belongs to the ABC transporter superfamily.</text>
</comment>
<sequence length="254" mass="28083">MAEKNDSNQLLVDARGVSMDFNAFTERTDDLKEVVVKLFRGKLKKQKFHCLTDLTFQIRYGESVAFIGRNGAGKSTLLKIIAGTLQPTRGKIDVFGKITPLLQLGAGFDGNANGMENIYLNAAIMGYTKRQIENKMDDILKFAELGEFINSPVKNYSSGMLSRLGFSIAINMDSDILLVDEILGVGDAAFQKKCYARLMEKKEQGTTFIIVSHTRSVVDLCERAVWLKDGKIEQDGTAKQVIADYTAYLDAGGK</sequence>
<dbReference type="InterPro" id="IPR017871">
    <property type="entry name" value="ABC_transporter-like_CS"/>
</dbReference>
<keyword evidence="2" id="KW-0813">Transport</keyword>
<evidence type="ECO:0000256" key="3">
    <source>
        <dbReference type="ARBA" id="ARBA00022741"/>
    </source>
</evidence>
<dbReference type="CDD" id="cd03220">
    <property type="entry name" value="ABC_KpsT_Wzt"/>
    <property type="match status" value="1"/>
</dbReference>
<keyword evidence="7" id="KW-1185">Reference proteome</keyword>
<dbReference type="InterPro" id="IPR050683">
    <property type="entry name" value="Bact_Polysacc_Export_ATP-bd"/>
</dbReference>
<gene>
    <name evidence="6" type="ORF">ESZ91_04420</name>
</gene>
<dbReference type="PANTHER" id="PTHR46743">
    <property type="entry name" value="TEICHOIC ACIDS EXPORT ATP-BINDING PROTEIN TAGH"/>
    <property type="match status" value="1"/>
</dbReference>
<evidence type="ECO:0000256" key="2">
    <source>
        <dbReference type="ARBA" id="ARBA00022448"/>
    </source>
</evidence>
<dbReference type="PROSITE" id="PS00211">
    <property type="entry name" value="ABC_TRANSPORTER_1"/>
    <property type="match status" value="1"/>
</dbReference>
<dbReference type="GO" id="GO:0016887">
    <property type="term" value="F:ATP hydrolysis activity"/>
    <property type="evidence" value="ECO:0007669"/>
    <property type="project" value="InterPro"/>
</dbReference>
<dbReference type="InterPro" id="IPR015860">
    <property type="entry name" value="ABC_transpr_TagH-like"/>
</dbReference>
<dbReference type="InterPro" id="IPR003593">
    <property type="entry name" value="AAA+_ATPase"/>
</dbReference>
<evidence type="ECO:0000313" key="6">
    <source>
        <dbReference type="EMBL" id="RXZ61645.1"/>
    </source>
</evidence>
<dbReference type="OrthoDB" id="9778870at2"/>
<organism evidence="6 7">
    <name type="scientific">Candidatus Borkfalkia ceftriaxoniphila</name>
    <dbReference type="NCBI Taxonomy" id="2508949"/>
    <lineage>
        <taxon>Bacteria</taxon>
        <taxon>Bacillati</taxon>
        <taxon>Bacillota</taxon>
        <taxon>Clostridia</taxon>
        <taxon>Christensenellales</taxon>
        <taxon>Christensenellaceae</taxon>
        <taxon>Candidatus Borkfalkia</taxon>
    </lineage>
</organism>
<dbReference type="EMBL" id="SDOZ01000002">
    <property type="protein sequence ID" value="RXZ61645.1"/>
    <property type="molecule type" value="Genomic_DNA"/>
</dbReference>
<dbReference type="InterPro" id="IPR027417">
    <property type="entry name" value="P-loop_NTPase"/>
</dbReference>
<dbReference type="Gene3D" id="3.40.50.300">
    <property type="entry name" value="P-loop containing nucleotide triphosphate hydrolases"/>
    <property type="match status" value="1"/>
</dbReference>
<keyword evidence="3" id="KW-0547">Nucleotide-binding</keyword>
<dbReference type="AlphaFoldDB" id="A0A4Q2KAQ3"/>
<dbReference type="GO" id="GO:0005524">
    <property type="term" value="F:ATP binding"/>
    <property type="evidence" value="ECO:0007669"/>
    <property type="project" value="UniProtKB-KW"/>
</dbReference>
<dbReference type="PANTHER" id="PTHR46743:SF2">
    <property type="entry name" value="TEICHOIC ACIDS EXPORT ATP-BINDING PROTEIN TAGH"/>
    <property type="match status" value="1"/>
</dbReference>
<name>A0A4Q2KAQ3_9FIRM</name>
<comment type="caution">
    <text evidence="6">The sequence shown here is derived from an EMBL/GenBank/DDBJ whole genome shotgun (WGS) entry which is preliminary data.</text>
</comment>
<evidence type="ECO:0000256" key="1">
    <source>
        <dbReference type="ARBA" id="ARBA00005417"/>
    </source>
</evidence>
<evidence type="ECO:0000256" key="4">
    <source>
        <dbReference type="ARBA" id="ARBA00022840"/>
    </source>
</evidence>
<protein>
    <submittedName>
        <fullName evidence="6">ABC transporter ATP-binding protein</fullName>
    </submittedName>
</protein>
<evidence type="ECO:0000259" key="5">
    <source>
        <dbReference type="PROSITE" id="PS50893"/>
    </source>
</evidence>
<reference evidence="6 7" key="1">
    <citation type="journal article" date="2019" name="Gut">
        <title>Antibiotics-induced monodominance of a novel gut bacterial order.</title>
        <authorList>
            <person name="Hildebrand F."/>
            <person name="Moitinho-Silva L."/>
            <person name="Blasche S."/>
            <person name="Jahn M.T."/>
            <person name="Gossmann T.I."/>
            <person name="Heuerta-Cepas J."/>
            <person name="Hercog R."/>
            <person name="Luetge M."/>
            <person name="Bahram M."/>
            <person name="Pryszlak A."/>
            <person name="Alves R.J."/>
            <person name="Waszak S.M."/>
            <person name="Zhu A."/>
            <person name="Ye L."/>
            <person name="Costea P.I."/>
            <person name="Aalvink S."/>
            <person name="Belzer C."/>
            <person name="Forslund S.K."/>
            <person name="Sunagawa S."/>
            <person name="Hentschel U."/>
            <person name="Merten C."/>
            <person name="Patil K.R."/>
            <person name="Benes V."/>
            <person name="Bork P."/>
        </authorList>
    </citation>
    <scope>NUCLEOTIDE SEQUENCE [LARGE SCALE GENOMIC DNA]</scope>
    <source>
        <strain evidence="6 7">HDS1380</strain>
    </source>
</reference>
<evidence type="ECO:0000313" key="7">
    <source>
        <dbReference type="Proteomes" id="UP000291269"/>
    </source>
</evidence>
<dbReference type="Pfam" id="PF00005">
    <property type="entry name" value="ABC_tran"/>
    <property type="match status" value="1"/>
</dbReference>
<proteinExistence type="inferred from homology"/>
<dbReference type="GO" id="GO:0140359">
    <property type="term" value="F:ABC-type transporter activity"/>
    <property type="evidence" value="ECO:0007669"/>
    <property type="project" value="InterPro"/>
</dbReference>
<accession>A0A4Q2KAQ3</accession>
<dbReference type="GO" id="GO:0016020">
    <property type="term" value="C:membrane"/>
    <property type="evidence" value="ECO:0007669"/>
    <property type="project" value="InterPro"/>
</dbReference>
<dbReference type="SMART" id="SM00382">
    <property type="entry name" value="AAA"/>
    <property type="match status" value="1"/>
</dbReference>
<dbReference type="PROSITE" id="PS50893">
    <property type="entry name" value="ABC_TRANSPORTER_2"/>
    <property type="match status" value="1"/>
</dbReference>
<keyword evidence="4 6" id="KW-0067">ATP-binding</keyword>
<dbReference type="RefSeq" id="WP_129224510.1">
    <property type="nucleotide sequence ID" value="NZ_SDOZ01000002.1"/>
</dbReference>
<dbReference type="SUPFAM" id="SSF52540">
    <property type="entry name" value="P-loop containing nucleoside triphosphate hydrolases"/>
    <property type="match status" value="1"/>
</dbReference>
<dbReference type="InterPro" id="IPR003439">
    <property type="entry name" value="ABC_transporter-like_ATP-bd"/>
</dbReference>
<feature type="domain" description="ABC transporter" evidence="5">
    <location>
        <begin position="26"/>
        <end position="254"/>
    </location>
</feature>
<dbReference type="Proteomes" id="UP000291269">
    <property type="component" value="Unassembled WGS sequence"/>
</dbReference>